<accession>A0A023G059</accession>
<protein>
    <submittedName>
        <fullName evidence="1">Putative secreted protein</fullName>
    </submittedName>
</protein>
<sequence length="117" mass="12657">MLLNYIFCLFLVASSACMLLLLPIAVRRFAIGGCQASSFFVVSSAQTFSSTFHPETVLTAAPARVGPGFEGNLPRWSRFVLERNCYLASTKHGHKAEKGSYEASAVAPTLICASYCI</sequence>
<name>A0A023G059_AMBPA</name>
<dbReference type="AlphaFoldDB" id="A0A023G059"/>
<dbReference type="EMBL" id="GBBL01000148">
    <property type="protein sequence ID" value="JAC27172.1"/>
    <property type="molecule type" value="mRNA"/>
</dbReference>
<evidence type="ECO:0000313" key="1">
    <source>
        <dbReference type="EMBL" id="JAC27172.1"/>
    </source>
</evidence>
<proteinExistence type="evidence at transcript level"/>
<organism evidence="1">
    <name type="scientific">Amblyomma parvum</name>
    <name type="common">South American tick</name>
    <dbReference type="NCBI Taxonomy" id="251391"/>
    <lineage>
        <taxon>Eukaryota</taxon>
        <taxon>Metazoa</taxon>
        <taxon>Ecdysozoa</taxon>
        <taxon>Arthropoda</taxon>
        <taxon>Chelicerata</taxon>
        <taxon>Arachnida</taxon>
        <taxon>Acari</taxon>
        <taxon>Parasitiformes</taxon>
        <taxon>Ixodida</taxon>
        <taxon>Ixodoidea</taxon>
        <taxon>Ixodidae</taxon>
        <taxon>Amblyomminae</taxon>
        <taxon>Amblyomma</taxon>
    </lineage>
</organism>
<reference evidence="1" key="1">
    <citation type="submission" date="2014-03" db="EMBL/GenBank/DDBJ databases">
        <title>The sialotranscriptome of Amblyomma triste, Amblyomma parvum and Amblyomma cajennense ticks, uncovered by 454-based RNA-seq.</title>
        <authorList>
            <person name="Garcia G.R."/>
            <person name="Gardinassi L.G."/>
            <person name="Ribeiro J.M."/>
            <person name="Anatrielo E."/>
            <person name="Ferreira B.R."/>
            <person name="Moreira H.N."/>
            <person name="Mafra C."/>
            <person name="Olegario M.M."/>
            <person name="Szabo P.J."/>
            <person name="Miranda-Santos I.K."/>
            <person name="Maruyama S.R."/>
        </authorList>
    </citation>
    <scope>NUCLEOTIDE SEQUENCE</scope>
    <source>
        <strain evidence="1">Araguapaz</strain>
        <tissue evidence="1">Salivary glands</tissue>
    </source>
</reference>